<reference evidence="1 2" key="1">
    <citation type="submission" date="2019-03" db="EMBL/GenBank/DDBJ databases">
        <title>Single cell metagenomics reveals metabolic interactions within the superorganism composed of flagellate Streblomastix strix and complex community of Bacteroidetes bacteria on its surface.</title>
        <authorList>
            <person name="Treitli S.C."/>
            <person name="Kolisko M."/>
            <person name="Husnik F."/>
            <person name="Keeling P."/>
            <person name="Hampl V."/>
        </authorList>
    </citation>
    <scope>NUCLEOTIDE SEQUENCE [LARGE SCALE GENOMIC DNA]</scope>
    <source>
        <strain evidence="1">ST1C</strain>
    </source>
</reference>
<gene>
    <name evidence="1" type="ORF">EZS28_005169</name>
</gene>
<evidence type="ECO:0000313" key="2">
    <source>
        <dbReference type="Proteomes" id="UP000324800"/>
    </source>
</evidence>
<proteinExistence type="predicted"/>
<dbReference type="AlphaFoldDB" id="A0A5J4WYA1"/>
<dbReference type="EMBL" id="SNRW01000780">
    <property type="protein sequence ID" value="KAA6399305.1"/>
    <property type="molecule type" value="Genomic_DNA"/>
</dbReference>
<sequence length="124" mass="14336">MARTFDVLSKHTAIATYAGIEHIPCRHMTSLCPDKCNHARDVGKFNIEKYEFYEKKGEYGDEQQKVYHFNTNPNAEQDKQDPALIQKVKDLPAGAKVRITWEHIYVTQEGSKFPERPLRSLDVI</sequence>
<accession>A0A5J4WYA1</accession>
<comment type="caution">
    <text evidence="1">The sequence shown here is derived from an EMBL/GenBank/DDBJ whole genome shotgun (WGS) entry which is preliminary data.</text>
</comment>
<evidence type="ECO:0000313" key="1">
    <source>
        <dbReference type="EMBL" id="KAA6399305.1"/>
    </source>
</evidence>
<organism evidence="1 2">
    <name type="scientific">Streblomastix strix</name>
    <dbReference type="NCBI Taxonomy" id="222440"/>
    <lineage>
        <taxon>Eukaryota</taxon>
        <taxon>Metamonada</taxon>
        <taxon>Preaxostyla</taxon>
        <taxon>Oxymonadida</taxon>
        <taxon>Streblomastigidae</taxon>
        <taxon>Streblomastix</taxon>
    </lineage>
</organism>
<dbReference type="Proteomes" id="UP000324800">
    <property type="component" value="Unassembled WGS sequence"/>
</dbReference>
<name>A0A5J4WYA1_9EUKA</name>
<dbReference type="OrthoDB" id="6017153at2759"/>
<protein>
    <submittedName>
        <fullName evidence="1">Uncharacterized protein</fullName>
    </submittedName>
</protein>